<feature type="domain" description="Multidrug resistance protein MdtA-like barrel-sandwich hybrid" evidence="7">
    <location>
        <begin position="92"/>
        <end position="136"/>
    </location>
</feature>
<evidence type="ECO:0000259" key="7">
    <source>
        <dbReference type="Pfam" id="PF25917"/>
    </source>
</evidence>
<organism evidence="8 9">
    <name type="scientific">Neisseria sicca ATCC 29256</name>
    <dbReference type="NCBI Taxonomy" id="547045"/>
    <lineage>
        <taxon>Bacteria</taxon>
        <taxon>Pseudomonadati</taxon>
        <taxon>Pseudomonadota</taxon>
        <taxon>Betaproteobacteria</taxon>
        <taxon>Neisseriales</taxon>
        <taxon>Neisseriaceae</taxon>
        <taxon>Neisseria</taxon>
    </lineage>
</organism>
<dbReference type="InterPro" id="IPR058625">
    <property type="entry name" value="MdtA-like_BSH"/>
</dbReference>
<sequence>MSQPDTPEQPDTESPKTAVPQPEMQPETSSETPSEPQEPAQWQPEKHRFGSIGILAASAIGVVLALYAFRLPPFGMGEVYTNNAYVRGSVTAVSPRVGGYVQKVLVRDFDNVKAGQPLVEIDPAPYRAKVAQAEAGLAGQQAALNKTAQDKASALAVSKSQPSRD</sequence>
<dbReference type="Proteomes" id="UP000005365">
    <property type="component" value="Unassembled WGS sequence"/>
</dbReference>
<keyword evidence="3 6" id="KW-1133">Transmembrane helix</keyword>
<feature type="compositionally biased region" description="Low complexity" evidence="5">
    <location>
        <begin position="22"/>
        <end position="39"/>
    </location>
</feature>
<evidence type="ECO:0000313" key="9">
    <source>
        <dbReference type="Proteomes" id="UP000005365"/>
    </source>
</evidence>
<proteinExistence type="predicted"/>
<dbReference type="Gene3D" id="2.40.50.100">
    <property type="match status" value="1"/>
</dbReference>
<feature type="region of interest" description="Disordered" evidence="5">
    <location>
        <begin position="1"/>
        <end position="45"/>
    </location>
</feature>
<dbReference type="Gene3D" id="1.10.287.470">
    <property type="entry name" value="Helix hairpin bin"/>
    <property type="match status" value="1"/>
</dbReference>
<dbReference type="InterPro" id="IPR050739">
    <property type="entry name" value="MFP"/>
</dbReference>
<evidence type="ECO:0000256" key="3">
    <source>
        <dbReference type="ARBA" id="ARBA00022989"/>
    </source>
</evidence>
<evidence type="ECO:0000256" key="2">
    <source>
        <dbReference type="ARBA" id="ARBA00022692"/>
    </source>
</evidence>
<evidence type="ECO:0000256" key="1">
    <source>
        <dbReference type="ARBA" id="ARBA00004167"/>
    </source>
</evidence>
<keyword evidence="9" id="KW-1185">Reference proteome</keyword>
<evidence type="ECO:0000256" key="5">
    <source>
        <dbReference type="SAM" id="MobiDB-lite"/>
    </source>
</evidence>
<dbReference type="PANTHER" id="PTHR30386:SF26">
    <property type="entry name" value="TRANSPORT PROTEIN COMB"/>
    <property type="match status" value="1"/>
</dbReference>
<evidence type="ECO:0000256" key="6">
    <source>
        <dbReference type="SAM" id="Phobius"/>
    </source>
</evidence>
<keyword evidence="4 6" id="KW-0472">Membrane</keyword>
<dbReference type="GO" id="GO:0016020">
    <property type="term" value="C:membrane"/>
    <property type="evidence" value="ECO:0007669"/>
    <property type="project" value="UniProtKB-SubCell"/>
</dbReference>
<feature type="transmembrane region" description="Helical" evidence="6">
    <location>
        <begin position="49"/>
        <end position="69"/>
    </location>
</feature>
<evidence type="ECO:0000256" key="4">
    <source>
        <dbReference type="ARBA" id="ARBA00023136"/>
    </source>
</evidence>
<dbReference type="Pfam" id="PF25917">
    <property type="entry name" value="BSH_RND"/>
    <property type="match status" value="1"/>
</dbReference>
<dbReference type="AlphaFoldDB" id="C6M836"/>
<dbReference type="EMBL" id="ACKO02000019">
    <property type="protein sequence ID" value="EET43480.1"/>
    <property type="molecule type" value="Genomic_DNA"/>
</dbReference>
<name>C6M836_NEISI</name>
<evidence type="ECO:0000313" key="8">
    <source>
        <dbReference type="EMBL" id="EET43480.1"/>
    </source>
</evidence>
<dbReference type="PANTHER" id="PTHR30386">
    <property type="entry name" value="MEMBRANE FUSION SUBUNIT OF EMRAB-TOLC MULTIDRUG EFFLUX PUMP"/>
    <property type="match status" value="1"/>
</dbReference>
<reference evidence="8" key="1">
    <citation type="submission" date="2009-07" db="EMBL/GenBank/DDBJ databases">
        <authorList>
            <person name="Weinstock G."/>
            <person name="Sodergren E."/>
            <person name="Clifton S."/>
            <person name="Fulton L."/>
            <person name="Fulton B."/>
            <person name="Courtney L."/>
            <person name="Fronick C."/>
            <person name="Harrison M."/>
            <person name="Strong C."/>
            <person name="Farmer C."/>
            <person name="Delahaunty K."/>
            <person name="Markovic C."/>
            <person name="Hall O."/>
            <person name="Minx P."/>
            <person name="Tomlinson C."/>
            <person name="Mitreva M."/>
            <person name="Nelson J."/>
            <person name="Hou S."/>
            <person name="Wollam A."/>
            <person name="Pepin K.H."/>
            <person name="Johnson M."/>
            <person name="Bhonagiri V."/>
            <person name="Nash W.E."/>
            <person name="Warren W."/>
            <person name="Chinwalla A."/>
            <person name="Mardis E.R."/>
            <person name="Wilson R.K."/>
        </authorList>
    </citation>
    <scope>NUCLEOTIDE SEQUENCE [LARGE SCALE GENOMIC DNA]</scope>
    <source>
        <strain evidence="8">ATCC 29256</strain>
    </source>
</reference>
<comment type="caution">
    <text evidence="8">The sequence shown here is derived from an EMBL/GenBank/DDBJ whole genome shotgun (WGS) entry which is preliminary data.</text>
</comment>
<dbReference type="eggNOG" id="COG1566">
    <property type="taxonomic scope" value="Bacteria"/>
</dbReference>
<keyword evidence="2 6" id="KW-0812">Transmembrane</keyword>
<protein>
    <recommendedName>
        <fullName evidence="7">Multidrug resistance protein MdtA-like barrel-sandwich hybrid domain-containing protein</fullName>
    </recommendedName>
</protein>
<accession>C6M836</accession>
<dbReference type="SUPFAM" id="SSF111369">
    <property type="entry name" value="HlyD-like secretion proteins"/>
    <property type="match status" value="1"/>
</dbReference>
<comment type="subcellular location">
    <subcellularLocation>
        <location evidence="1">Membrane</location>
        <topology evidence="1">Single-pass membrane protein</topology>
    </subcellularLocation>
</comment>
<gene>
    <name evidence="8" type="ORF">NEISICOT_02701</name>
</gene>